<dbReference type="PROSITE" id="PS00062">
    <property type="entry name" value="ALDOKETO_REDUCTASE_2"/>
    <property type="match status" value="1"/>
</dbReference>
<dbReference type="Pfam" id="PF00248">
    <property type="entry name" value="Aldo_ket_red"/>
    <property type="match status" value="1"/>
</dbReference>
<dbReference type="Gene3D" id="3.20.20.100">
    <property type="entry name" value="NADP-dependent oxidoreductase domain"/>
    <property type="match status" value="1"/>
</dbReference>
<dbReference type="FunFam" id="3.20.20.100:FF:000002">
    <property type="entry name" value="2,5-diketo-D-gluconic acid reductase A"/>
    <property type="match status" value="1"/>
</dbReference>
<feature type="compositionally biased region" description="Polar residues" evidence="4">
    <location>
        <begin position="834"/>
        <end position="861"/>
    </location>
</feature>
<gene>
    <name evidence="6" type="ORF">NP233_g10646</name>
</gene>
<proteinExistence type="inferred from homology"/>
<dbReference type="CDD" id="cd19071">
    <property type="entry name" value="AKR_AKR1-5-like"/>
    <property type="match status" value="1"/>
</dbReference>
<feature type="compositionally biased region" description="Polar residues" evidence="4">
    <location>
        <begin position="804"/>
        <end position="825"/>
    </location>
</feature>
<feature type="compositionally biased region" description="Polar residues" evidence="4">
    <location>
        <begin position="458"/>
        <end position="482"/>
    </location>
</feature>
<dbReference type="InterPro" id="IPR023210">
    <property type="entry name" value="NADP_OxRdtase_dom"/>
</dbReference>
<keyword evidence="3" id="KW-0560">Oxidoreductase</keyword>
<feature type="compositionally biased region" description="Low complexity" evidence="4">
    <location>
        <begin position="435"/>
        <end position="451"/>
    </location>
</feature>
<feature type="region of interest" description="Disordered" evidence="4">
    <location>
        <begin position="412"/>
        <end position="559"/>
    </location>
</feature>
<feature type="compositionally biased region" description="Polar residues" evidence="4">
    <location>
        <begin position="531"/>
        <end position="557"/>
    </location>
</feature>
<feature type="compositionally biased region" description="Polar residues" evidence="4">
    <location>
        <begin position="416"/>
        <end position="429"/>
    </location>
</feature>
<accession>A0AAD5YPN0</accession>
<evidence type="ECO:0000256" key="3">
    <source>
        <dbReference type="ARBA" id="ARBA00023002"/>
    </source>
</evidence>
<dbReference type="PANTHER" id="PTHR43827">
    <property type="entry name" value="2,5-DIKETO-D-GLUCONIC ACID REDUCTASE"/>
    <property type="match status" value="1"/>
</dbReference>
<dbReference type="PANTHER" id="PTHR43827:SF3">
    <property type="entry name" value="NADP-DEPENDENT OXIDOREDUCTASE DOMAIN-CONTAINING PROTEIN"/>
    <property type="match status" value="1"/>
</dbReference>
<comment type="caution">
    <text evidence="6">The sequence shown here is derived from an EMBL/GenBank/DDBJ whole genome shotgun (WGS) entry which is preliminary data.</text>
</comment>
<dbReference type="PROSITE" id="PS00063">
    <property type="entry name" value="ALDOKETO_REDUCTASE_3"/>
    <property type="match status" value="1"/>
</dbReference>
<dbReference type="PROSITE" id="PS00798">
    <property type="entry name" value="ALDOKETO_REDUCTASE_1"/>
    <property type="match status" value="1"/>
</dbReference>
<keyword evidence="2" id="KW-0521">NADP</keyword>
<dbReference type="GO" id="GO:0016616">
    <property type="term" value="F:oxidoreductase activity, acting on the CH-OH group of donors, NAD or NADP as acceptor"/>
    <property type="evidence" value="ECO:0007669"/>
    <property type="project" value="UniProtKB-ARBA"/>
</dbReference>
<evidence type="ECO:0000259" key="5">
    <source>
        <dbReference type="Pfam" id="PF00248"/>
    </source>
</evidence>
<name>A0AAD5YPN0_9AGAR</name>
<dbReference type="EMBL" id="JANIEX010001120">
    <property type="protein sequence ID" value="KAJ3560729.1"/>
    <property type="molecule type" value="Genomic_DNA"/>
</dbReference>
<feature type="region of interest" description="Disordered" evidence="4">
    <location>
        <begin position="574"/>
        <end position="614"/>
    </location>
</feature>
<keyword evidence="7" id="KW-1185">Reference proteome</keyword>
<feature type="compositionally biased region" description="Polar residues" evidence="4">
    <location>
        <begin position="727"/>
        <end position="747"/>
    </location>
</feature>
<dbReference type="SUPFAM" id="SSF51430">
    <property type="entry name" value="NAD(P)-linked oxidoreductase"/>
    <property type="match status" value="1"/>
</dbReference>
<sequence>MITERRIKLNDGNLIPLMGHGSWADPDVEAEQVLVKGFIASALKAGYRHIDTALMYKTEKAVGEAIRESGIPREEVFVTTKLPWTRHHRVAESLDESLENLGMDYVDLYLIHWPQACPEEDGAGWYPRNPDGSIRNTEAVSFLDSWKEMENLLTTGKVKSIGVSNFSIKTLEELWKVAKIVPAVNQVELHPYLNQAELTAYCEGKGIKVMAFAPGGGDPVRQDPIINDLARKYGVTANQIIHSWHVARNTLLIPKSTSAERQVENITLPILEIEDVQTITKLDRNERVACKADQFGQVLGWSYERLGCRVPLNHPIFCSAPPNTRSSQIMSRTPFDFDFGPDADLSLKEALNLVVPVWVHGDCRISIMATFSLVKPLISASGRRAFEEFRKHRRFSARFFRFCARYAEERLAPNPEASTTNAAESTNLNHPVPESLNTTLSPSNASSASTSRTMLLPQGSSSPEQPVQNQPPQAGLQTSSAPATHARPTELSRTSSQRRANGLRNLPSAIQSGPSSLSQPSTTPATSSASNESQLPGASCSSTGQVASATPQPSNTGHALATERSVTPAAILANSTARPSSVPPPYSYSPARAAPEPIVGSGVDAPGPQNTSSLDDSNWNLGANEVLAALSDIYSLQNLGQEFGTADNTVQAPVAIRTNPTTISPAELLNPSPTPSRPSSTPIHEAPAFPGVFIPSSLPVSATTPATSPTTSQFLAVPPRYTPTPSVPRQSSPLARHSYSAQGSQMAQARPQASIAQSTSALAVPGPSSISQSNPRKRKVSENDTSKSEETRKAPRKKQKQAQVTSNGGTATMSQAQGNQPQLSMRINPGALAGNSNTVVNRQARQAVAQSSRNHSTTSNDAPPAYSPYASGSSVLVGQSRQESQQGQQGQQNQEQQPGHT</sequence>
<feature type="compositionally biased region" description="Low complexity" evidence="4">
    <location>
        <begin position="862"/>
        <end position="901"/>
    </location>
</feature>
<evidence type="ECO:0000256" key="2">
    <source>
        <dbReference type="ARBA" id="ARBA00022857"/>
    </source>
</evidence>
<dbReference type="InterPro" id="IPR020471">
    <property type="entry name" value="AKR"/>
</dbReference>
<dbReference type="AlphaFoldDB" id="A0AAD5YPN0"/>
<evidence type="ECO:0000313" key="7">
    <source>
        <dbReference type="Proteomes" id="UP001213000"/>
    </source>
</evidence>
<feature type="region of interest" description="Disordered" evidence="4">
    <location>
        <begin position="701"/>
        <end position="901"/>
    </location>
</feature>
<dbReference type="PRINTS" id="PR00069">
    <property type="entry name" value="ALDKETRDTASE"/>
</dbReference>
<dbReference type="Proteomes" id="UP001213000">
    <property type="component" value="Unassembled WGS sequence"/>
</dbReference>
<evidence type="ECO:0000256" key="4">
    <source>
        <dbReference type="SAM" id="MobiDB-lite"/>
    </source>
</evidence>
<feature type="compositionally biased region" description="Basic and acidic residues" evidence="4">
    <location>
        <begin position="780"/>
        <end position="793"/>
    </location>
</feature>
<feature type="compositionally biased region" description="Low complexity" evidence="4">
    <location>
        <begin position="701"/>
        <end position="712"/>
    </location>
</feature>
<dbReference type="InterPro" id="IPR018170">
    <property type="entry name" value="Aldo/ket_reductase_CS"/>
</dbReference>
<feature type="region of interest" description="Disordered" evidence="4">
    <location>
        <begin position="663"/>
        <end position="682"/>
    </location>
</feature>
<comment type="similarity">
    <text evidence="1">Belongs to the aldo/keto reductase family.</text>
</comment>
<evidence type="ECO:0000256" key="1">
    <source>
        <dbReference type="ARBA" id="ARBA00007905"/>
    </source>
</evidence>
<evidence type="ECO:0000313" key="6">
    <source>
        <dbReference type="EMBL" id="KAJ3560729.1"/>
    </source>
</evidence>
<protein>
    <recommendedName>
        <fullName evidence="5">NADP-dependent oxidoreductase domain-containing protein</fullName>
    </recommendedName>
</protein>
<feature type="compositionally biased region" description="Low complexity" evidence="4">
    <location>
        <begin position="511"/>
        <end position="530"/>
    </location>
</feature>
<organism evidence="6 7">
    <name type="scientific">Leucocoprinus birnbaumii</name>
    <dbReference type="NCBI Taxonomy" id="56174"/>
    <lineage>
        <taxon>Eukaryota</taxon>
        <taxon>Fungi</taxon>
        <taxon>Dikarya</taxon>
        <taxon>Basidiomycota</taxon>
        <taxon>Agaricomycotina</taxon>
        <taxon>Agaricomycetes</taxon>
        <taxon>Agaricomycetidae</taxon>
        <taxon>Agaricales</taxon>
        <taxon>Agaricineae</taxon>
        <taxon>Agaricaceae</taxon>
        <taxon>Leucocoprinus</taxon>
    </lineage>
</organism>
<dbReference type="InterPro" id="IPR036812">
    <property type="entry name" value="NAD(P)_OxRdtase_dom_sf"/>
</dbReference>
<reference evidence="6" key="1">
    <citation type="submission" date="2022-07" db="EMBL/GenBank/DDBJ databases">
        <title>Genome Sequence of Leucocoprinus birnbaumii.</title>
        <authorList>
            <person name="Buettner E."/>
        </authorList>
    </citation>
    <scope>NUCLEOTIDE SEQUENCE</scope>
    <source>
        <strain evidence="6">VT141</strain>
    </source>
</reference>
<feature type="domain" description="NADP-dependent oxidoreductase" evidence="5">
    <location>
        <begin position="30"/>
        <end position="283"/>
    </location>
</feature>